<organism evidence="10 11">
    <name type="scientific">Allobranchiibius huperziae</name>
    <dbReference type="NCBI Taxonomy" id="1874116"/>
    <lineage>
        <taxon>Bacteria</taxon>
        <taxon>Bacillati</taxon>
        <taxon>Actinomycetota</taxon>
        <taxon>Actinomycetes</taxon>
        <taxon>Micrococcales</taxon>
        <taxon>Dermacoccaceae</taxon>
        <taxon>Allobranchiibius</taxon>
    </lineage>
</organism>
<comment type="function">
    <text evidence="7">Involved in coproporphyrin-dependent heme b biosynthesis. Catalyzes the insertion of ferrous iron into coproporphyrin III to form Fe-coproporphyrin III.</text>
</comment>
<comment type="similarity">
    <text evidence="7 8">Belongs to the ferrochelatase family.</text>
</comment>
<evidence type="ECO:0000256" key="7">
    <source>
        <dbReference type="HAMAP-Rule" id="MF_00323"/>
    </source>
</evidence>
<feature type="binding site" evidence="7">
    <location>
        <position position="247"/>
    </location>
    <ligand>
        <name>Fe(2+)</name>
        <dbReference type="ChEBI" id="CHEBI:29033"/>
    </ligand>
</feature>
<evidence type="ECO:0000256" key="4">
    <source>
        <dbReference type="ARBA" id="ARBA00023239"/>
    </source>
</evidence>
<evidence type="ECO:0000313" key="10">
    <source>
        <dbReference type="EMBL" id="NYJ74995.1"/>
    </source>
</evidence>
<evidence type="ECO:0000256" key="6">
    <source>
        <dbReference type="ARBA" id="ARBA00024536"/>
    </source>
</evidence>
<comment type="subcellular location">
    <subcellularLocation>
        <location evidence="7">Cytoplasm</location>
    </subcellularLocation>
</comment>
<comment type="catalytic activity">
    <reaction evidence="6">
        <text>Fe-coproporphyrin III + 2 H(+) = coproporphyrin III + Fe(2+)</text>
        <dbReference type="Rhea" id="RHEA:49572"/>
        <dbReference type="ChEBI" id="CHEBI:15378"/>
        <dbReference type="ChEBI" id="CHEBI:29033"/>
        <dbReference type="ChEBI" id="CHEBI:68438"/>
        <dbReference type="ChEBI" id="CHEBI:131725"/>
        <dbReference type="EC" id="4.99.1.9"/>
    </reaction>
    <physiologicalReaction direction="right-to-left" evidence="6">
        <dbReference type="Rhea" id="RHEA:49574"/>
    </physiologicalReaction>
</comment>
<keyword evidence="7" id="KW-0963">Cytoplasm</keyword>
<dbReference type="HAMAP" id="MF_00323">
    <property type="entry name" value="Ferrochelatase"/>
    <property type="match status" value="1"/>
</dbReference>
<proteinExistence type="inferred from homology"/>
<feature type="binding site" evidence="7">
    <location>
        <position position="185"/>
    </location>
    <ligand>
        <name>Fe-coproporphyrin III</name>
        <dbReference type="ChEBI" id="CHEBI:68438"/>
    </ligand>
</feature>
<protein>
    <recommendedName>
        <fullName evidence="7">Coproporphyrin III ferrochelatase</fullName>
        <ecNumber evidence="7">4.99.1.9</ecNumber>
    </recommendedName>
</protein>
<dbReference type="NCBIfam" id="NF000689">
    <property type="entry name" value="PRK00035.2-1"/>
    <property type="match status" value="1"/>
</dbReference>
<evidence type="ECO:0000256" key="5">
    <source>
        <dbReference type="ARBA" id="ARBA00023244"/>
    </source>
</evidence>
<dbReference type="InterPro" id="IPR033644">
    <property type="entry name" value="Ferrochelatase_C"/>
</dbReference>
<accession>A0A853DLI2</accession>
<dbReference type="GO" id="GO:0006783">
    <property type="term" value="P:heme biosynthetic process"/>
    <property type="evidence" value="ECO:0007669"/>
    <property type="project" value="UniProtKB-UniRule"/>
</dbReference>
<evidence type="ECO:0000256" key="9">
    <source>
        <dbReference type="SAM" id="MobiDB-lite"/>
    </source>
</evidence>
<dbReference type="InterPro" id="IPR033659">
    <property type="entry name" value="Ferrochelatase_N"/>
</dbReference>
<dbReference type="UniPathway" id="UPA00252"/>
<name>A0A853DLI2_9MICO</name>
<dbReference type="InterPro" id="IPR001015">
    <property type="entry name" value="Ferrochelatase"/>
</dbReference>
<dbReference type="EMBL" id="JACCFW010000001">
    <property type="protein sequence ID" value="NYJ74995.1"/>
    <property type="molecule type" value="Genomic_DNA"/>
</dbReference>
<reference evidence="10 11" key="1">
    <citation type="submission" date="2020-07" db="EMBL/GenBank/DDBJ databases">
        <title>Sequencing the genomes of 1000 actinobacteria strains.</title>
        <authorList>
            <person name="Klenk H.-P."/>
        </authorList>
    </citation>
    <scope>NUCLEOTIDE SEQUENCE [LARGE SCALE GENOMIC DNA]</scope>
    <source>
        <strain evidence="10 11">DSM 29531</strain>
    </source>
</reference>
<dbReference type="AlphaFoldDB" id="A0A853DLI2"/>
<feature type="binding site" evidence="7">
    <location>
        <position position="340"/>
    </location>
    <ligand>
        <name>Fe(2+)</name>
        <dbReference type="ChEBI" id="CHEBI:29033"/>
    </ligand>
</feature>
<dbReference type="Gene3D" id="3.40.50.1400">
    <property type="match status" value="2"/>
</dbReference>
<evidence type="ECO:0000256" key="2">
    <source>
        <dbReference type="ARBA" id="ARBA00023004"/>
    </source>
</evidence>
<gene>
    <name evidence="7" type="primary">cpfC</name>
    <name evidence="10" type="ORF">HNR15_001958</name>
</gene>
<dbReference type="CDD" id="cd03411">
    <property type="entry name" value="Ferrochelatase_N"/>
    <property type="match status" value="1"/>
</dbReference>
<sequence>MNVPSDGPESSHPEEPVAPAARPLPEAVPAPVQQPEPGGVSEEVLAAATEPVPDPGPQEELAAMVPYDAVVLLSFGGPEAPEEVMPFLRRVTAGRGIPDERLESVAKHYYDFGGVSPINDQCRALRDALHGELRRRGIATPVLWGNRNGEPFLVDTLREAYDGGARRVLVVTTSAYSSYSSCRQYREDIAAAQIELQDEGLELAVDKIRPYATHPSFSRVNTRLVTDAVRACGQPDDEKLRVVFVTHSIPEAMDDTSGPGDGEGSLYEHQHDEIAHVILDEAGITLDRDLHGALVYCSRSGAPGQPWLEPDVNDHLRELAAKGVTDVVVAPIGFVSDHMEVKYDLDTEARATADELGLRMTRVPTVGVDPEFVSGLVDLAEERAAQARGEQVLLPAWPGAAMPSVCAAGCCPNLRTPKPAACGSD</sequence>
<dbReference type="PANTHER" id="PTHR11108">
    <property type="entry name" value="FERROCHELATASE"/>
    <property type="match status" value="1"/>
</dbReference>
<dbReference type="Pfam" id="PF00762">
    <property type="entry name" value="Ferrochelatase"/>
    <property type="match status" value="1"/>
</dbReference>
<dbReference type="EC" id="4.99.1.9" evidence="7"/>
<evidence type="ECO:0000313" key="11">
    <source>
        <dbReference type="Proteomes" id="UP000571817"/>
    </source>
</evidence>
<dbReference type="GO" id="GO:0005737">
    <property type="term" value="C:cytoplasm"/>
    <property type="evidence" value="ECO:0007669"/>
    <property type="project" value="UniProtKB-SubCell"/>
</dbReference>
<evidence type="ECO:0000256" key="1">
    <source>
        <dbReference type="ARBA" id="ARBA00004744"/>
    </source>
</evidence>
<dbReference type="CDD" id="cd00419">
    <property type="entry name" value="Ferrochelatase_C"/>
    <property type="match status" value="1"/>
</dbReference>
<feature type="region of interest" description="Disordered" evidence="9">
    <location>
        <begin position="1"/>
        <end position="57"/>
    </location>
</feature>
<dbReference type="GO" id="GO:0004325">
    <property type="term" value="F:ferrochelatase activity"/>
    <property type="evidence" value="ECO:0007669"/>
    <property type="project" value="UniProtKB-UniRule"/>
</dbReference>
<evidence type="ECO:0000256" key="8">
    <source>
        <dbReference type="RuleBase" id="RU004185"/>
    </source>
</evidence>
<keyword evidence="11" id="KW-1185">Reference proteome</keyword>
<keyword evidence="4 7" id="KW-0456">Lyase</keyword>
<keyword evidence="3 7" id="KW-0350">Heme biosynthesis</keyword>
<dbReference type="PANTHER" id="PTHR11108:SF1">
    <property type="entry name" value="FERROCHELATASE, MITOCHONDRIAL"/>
    <property type="match status" value="1"/>
</dbReference>
<comment type="pathway">
    <text evidence="1 7">Porphyrin-containing compound metabolism; protoheme biosynthesis.</text>
</comment>
<keyword evidence="5 7" id="KW-0627">Porphyrin biosynthesis</keyword>
<feature type="binding site" evidence="7">
    <location>
        <position position="116"/>
    </location>
    <ligand>
        <name>Fe-coproporphyrin III</name>
        <dbReference type="ChEBI" id="CHEBI:68438"/>
    </ligand>
</feature>
<keyword evidence="2 7" id="KW-0408">Iron</keyword>
<dbReference type="Proteomes" id="UP000571817">
    <property type="component" value="Unassembled WGS sequence"/>
</dbReference>
<comment type="caution">
    <text evidence="7">Lacks conserved residue(s) required for the propagation of feature annotation.</text>
</comment>
<comment type="caution">
    <text evidence="10">The sequence shown here is derived from an EMBL/GenBank/DDBJ whole genome shotgun (WGS) entry which is preliminary data.</text>
</comment>
<evidence type="ECO:0000256" key="3">
    <source>
        <dbReference type="ARBA" id="ARBA00023133"/>
    </source>
</evidence>
<keyword evidence="7" id="KW-0479">Metal-binding</keyword>
<dbReference type="GO" id="GO:0046872">
    <property type="term" value="F:metal ion binding"/>
    <property type="evidence" value="ECO:0007669"/>
    <property type="project" value="UniProtKB-KW"/>
</dbReference>
<dbReference type="SUPFAM" id="SSF53800">
    <property type="entry name" value="Chelatase"/>
    <property type="match status" value="1"/>
</dbReference>